<accession>A0A936ZWU1</accession>
<dbReference type="Proteomes" id="UP000651057">
    <property type="component" value="Unassembled WGS sequence"/>
</dbReference>
<proteinExistence type="predicted"/>
<dbReference type="Gene3D" id="3.10.450.50">
    <property type="match status" value="1"/>
</dbReference>
<evidence type="ECO:0000313" key="2">
    <source>
        <dbReference type="Proteomes" id="UP000651057"/>
    </source>
</evidence>
<evidence type="ECO:0000313" key="1">
    <source>
        <dbReference type="EMBL" id="MBL0686133.1"/>
    </source>
</evidence>
<dbReference type="InterPro" id="IPR009959">
    <property type="entry name" value="Cyclase_SnoaL-like"/>
</dbReference>
<protein>
    <submittedName>
        <fullName evidence="1">Ester cyclase</fullName>
    </submittedName>
</protein>
<dbReference type="SUPFAM" id="SSF54427">
    <property type="entry name" value="NTF2-like"/>
    <property type="match status" value="1"/>
</dbReference>
<dbReference type="RefSeq" id="WP_201924708.1">
    <property type="nucleotide sequence ID" value="NZ_BAABAX010000027.1"/>
</dbReference>
<gene>
    <name evidence="1" type="ORF">JJQ60_21595</name>
</gene>
<sequence>METTVENNKQILKRLIDEAFNKRNLEILEEVLHPEFINHQEVFPLEAKKGPDVFRELYSKFFEIFPDVQAEYHHIIAEVDYVMARDTITGTNNGELMGNPPTGKEVAFEVFHLYRIKDGKLIERWGLTDDLGLMKQLGVINE</sequence>
<dbReference type="EMBL" id="JAERQJ010000019">
    <property type="protein sequence ID" value="MBL0686133.1"/>
    <property type="molecule type" value="Genomic_DNA"/>
</dbReference>
<dbReference type="GO" id="GO:0030638">
    <property type="term" value="P:polyketide metabolic process"/>
    <property type="evidence" value="ECO:0007669"/>
    <property type="project" value="InterPro"/>
</dbReference>
<name>A0A936ZWU1_9FLAO</name>
<keyword evidence="2" id="KW-1185">Reference proteome</keyword>
<dbReference type="PANTHER" id="PTHR38436:SF1">
    <property type="entry name" value="ESTER CYCLASE"/>
    <property type="match status" value="1"/>
</dbReference>
<organism evidence="1 2">
    <name type="scientific">Aquimarina mytili</name>
    <dbReference type="NCBI Taxonomy" id="874423"/>
    <lineage>
        <taxon>Bacteria</taxon>
        <taxon>Pseudomonadati</taxon>
        <taxon>Bacteroidota</taxon>
        <taxon>Flavobacteriia</taxon>
        <taxon>Flavobacteriales</taxon>
        <taxon>Flavobacteriaceae</taxon>
        <taxon>Aquimarina</taxon>
    </lineage>
</organism>
<dbReference type="Pfam" id="PF07366">
    <property type="entry name" value="SnoaL"/>
    <property type="match status" value="1"/>
</dbReference>
<dbReference type="PANTHER" id="PTHR38436">
    <property type="entry name" value="POLYKETIDE CYCLASE SNOAL-LIKE DOMAIN"/>
    <property type="match status" value="1"/>
</dbReference>
<reference evidence="1" key="1">
    <citation type="submission" date="2021-01" db="EMBL/GenBank/DDBJ databases">
        <authorList>
            <person name="Zhong Y.L."/>
        </authorList>
    </citation>
    <scope>NUCLEOTIDE SEQUENCE</scope>
    <source>
        <strain evidence="1">KCTC 23302</strain>
    </source>
</reference>
<dbReference type="InterPro" id="IPR032710">
    <property type="entry name" value="NTF2-like_dom_sf"/>
</dbReference>
<comment type="caution">
    <text evidence="1">The sequence shown here is derived from an EMBL/GenBank/DDBJ whole genome shotgun (WGS) entry which is preliminary data.</text>
</comment>
<dbReference type="AlphaFoldDB" id="A0A936ZWU1"/>